<sequence length="267" mass="30939">MKTIKLIFYAGLIGLWTTQAFAQALPSAKEIINKVNARNEGPYVTQEFTMELTDRRGKKQLRKTVSYRKDYEGQRKSVLFFSSPTNVKGTGFLTFDYHDADKDDDQWLYLPALRKTRRISAANRGDYFLGTDLTYEDIKKGTKISREDYTFKTLKKEQVDGKQCYLVEAIPVNDKIAKELKHSKVHFYIDPKTWISLKNEYWDISGNPLKTTEIEALVLIDNIWTVQKINAVNHKTGHRSILTFSGSDYKTELEDDLFVEQTLLRGR</sequence>
<comment type="caution">
    <text evidence="2">The sequence shown here is derived from an EMBL/GenBank/DDBJ whole genome shotgun (WGS) entry which is preliminary data.</text>
</comment>
<keyword evidence="3" id="KW-1185">Reference proteome</keyword>
<accession>A0ABT8LA87</accession>
<dbReference type="InterPro" id="IPR033399">
    <property type="entry name" value="TP_0789-like"/>
</dbReference>
<dbReference type="RefSeq" id="WP_346760013.1">
    <property type="nucleotide sequence ID" value="NZ_JAUJEB010000005.1"/>
</dbReference>
<reference evidence="2" key="1">
    <citation type="submission" date="2023-06" db="EMBL/GenBank/DDBJ databases">
        <title>Genomic of Agaribacillus aureum.</title>
        <authorList>
            <person name="Wang G."/>
        </authorList>
    </citation>
    <scope>NUCLEOTIDE SEQUENCE</scope>
    <source>
        <strain evidence="2">BMA12</strain>
    </source>
</reference>
<dbReference type="Proteomes" id="UP001172083">
    <property type="component" value="Unassembled WGS sequence"/>
</dbReference>
<dbReference type="EMBL" id="JAUJEB010000005">
    <property type="protein sequence ID" value="MDN5214674.1"/>
    <property type="molecule type" value="Genomic_DNA"/>
</dbReference>
<evidence type="ECO:0000313" key="3">
    <source>
        <dbReference type="Proteomes" id="UP001172083"/>
    </source>
</evidence>
<feature type="domain" description="Uncharacterized protein TP-0789" evidence="1">
    <location>
        <begin position="73"/>
        <end position="263"/>
    </location>
</feature>
<proteinExistence type="predicted"/>
<dbReference type="Gene3D" id="2.50.20.10">
    <property type="entry name" value="Lipoprotein localisation LolA/LolB/LppX"/>
    <property type="match status" value="1"/>
</dbReference>
<name>A0ABT8LA87_9BACT</name>
<evidence type="ECO:0000259" key="1">
    <source>
        <dbReference type="Pfam" id="PF17131"/>
    </source>
</evidence>
<keyword evidence="2" id="KW-0449">Lipoprotein</keyword>
<evidence type="ECO:0000313" key="2">
    <source>
        <dbReference type="EMBL" id="MDN5214674.1"/>
    </source>
</evidence>
<dbReference type="Pfam" id="PF17131">
    <property type="entry name" value="LolA_like"/>
    <property type="match status" value="1"/>
</dbReference>
<protein>
    <submittedName>
        <fullName evidence="2">Outer membrane lipoprotein-sorting protein</fullName>
    </submittedName>
</protein>
<dbReference type="CDD" id="cd16329">
    <property type="entry name" value="LolA_like"/>
    <property type="match status" value="1"/>
</dbReference>
<gene>
    <name evidence="2" type="ORF">QQ020_21520</name>
</gene>
<organism evidence="2 3">
    <name type="scientific">Agaribacillus aureus</name>
    <dbReference type="NCBI Taxonomy" id="3051825"/>
    <lineage>
        <taxon>Bacteria</taxon>
        <taxon>Pseudomonadati</taxon>
        <taxon>Bacteroidota</taxon>
        <taxon>Cytophagia</taxon>
        <taxon>Cytophagales</taxon>
        <taxon>Splendidivirgaceae</taxon>
        <taxon>Agaribacillus</taxon>
    </lineage>
</organism>